<reference evidence="1 2" key="1">
    <citation type="submission" date="2019-03" db="EMBL/GenBank/DDBJ databases">
        <title>First draft genome of Liparis tanakae, snailfish: a comprehensive survey of snailfish specific genes.</title>
        <authorList>
            <person name="Kim W."/>
            <person name="Song I."/>
            <person name="Jeong J.-H."/>
            <person name="Kim D."/>
            <person name="Kim S."/>
            <person name="Ryu S."/>
            <person name="Song J.Y."/>
            <person name="Lee S.K."/>
        </authorList>
    </citation>
    <scope>NUCLEOTIDE SEQUENCE [LARGE SCALE GENOMIC DNA]</scope>
    <source>
        <tissue evidence="1">Muscle</tissue>
    </source>
</reference>
<comment type="caution">
    <text evidence="1">The sequence shown here is derived from an EMBL/GenBank/DDBJ whole genome shotgun (WGS) entry which is preliminary data.</text>
</comment>
<proteinExistence type="predicted"/>
<dbReference type="AlphaFoldDB" id="A0A4Z2H401"/>
<name>A0A4Z2H401_9TELE</name>
<evidence type="ECO:0000313" key="2">
    <source>
        <dbReference type="Proteomes" id="UP000314294"/>
    </source>
</evidence>
<gene>
    <name evidence="1" type="ORF">EYF80_029179</name>
</gene>
<protein>
    <submittedName>
        <fullName evidence="1">Uncharacterized protein</fullName>
    </submittedName>
</protein>
<organism evidence="1 2">
    <name type="scientific">Liparis tanakae</name>
    <name type="common">Tanaka's snailfish</name>
    <dbReference type="NCBI Taxonomy" id="230148"/>
    <lineage>
        <taxon>Eukaryota</taxon>
        <taxon>Metazoa</taxon>
        <taxon>Chordata</taxon>
        <taxon>Craniata</taxon>
        <taxon>Vertebrata</taxon>
        <taxon>Euteleostomi</taxon>
        <taxon>Actinopterygii</taxon>
        <taxon>Neopterygii</taxon>
        <taxon>Teleostei</taxon>
        <taxon>Neoteleostei</taxon>
        <taxon>Acanthomorphata</taxon>
        <taxon>Eupercaria</taxon>
        <taxon>Perciformes</taxon>
        <taxon>Cottioidei</taxon>
        <taxon>Cottales</taxon>
        <taxon>Liparidae</taxon>
        <taxon>Liparis</taxon>
    </lineage>
</organism>
<accession>A0A4Z2H401</accession>
<sequence length="185" mass="19345">MRMDAKVTRGGVGGERSQYIRGVCEAARRGKRGGGAARCDRIGEAGGSFFAIAHVTRDTASGERGGGLTSRTPASEIPLDSVELSAWPLVGLWLSITLSSSRWREPALGKVALLNSTVFILWMKLRGGGGGEDLLRNTSSSWRRFLGDGGVAGTLVASAAIVHLRPQRGDADASWPVGGRGGRAA</sequence>
<dbReference type="Proteomes" id="UP000314294">
    <property type="component" value="Unassembled WGS sequence"/>
</dbReference>
<evidence type="ECO:0000313" key="1">
    <source>
        <dbReference type="EMBL" id="TNN60578.1"/>
    </source>
</evidence>
<keyword evidence="2" id="KW-1185">Reference proteome</keyword>
<dbReference type="EMBL" id="SRLO01000331">
    <property type="protein sequence ID" value="TNN60578.1"/>
    <property type="molecule type" value="Genomic_DNA"/>
</dbReference>